<reference evidence="3" key="1">
    <citation type="submission" date="2017-09" db="EMBL/GenBank/DDBJ databases">
        <title>Depth-based differentiation of microbial function through sediment-hosted aquifers and enrichment of novel symbionts in the deep terrestrial subsurface.</title>
        <authorList>
            <person name="Probst A.J."/>
            <person name="Ladd B."/>
            <person name="Jarett J.K."/>
            <person name="Geller-Mcgrath D.E."/>
            <person name="Sieber C.M.K."/>
            <person name="Emerson J.B."/>
            <person name="Anantharaman K."/>
            <person name="Thomas B.C."/>
            <person name="Malmstrom R."/>
            <person name="Stieglmeier M."/>
            <person name="Klingl A."/>
            <person name="Woyke T."/>
            <person name="Ryan C.M."/>
            <person name="Banfield J.F."/>
        </authorList>
    </citation>
    <scope>NUCLEOTIDE SEQUENCE [LARGE SCALE GENOMIC DNA]</scope>
</reference>
<evidence type="ECO:0000313" key="3">
    <source>
        <dbReference type="Proteomes" id="UP000228996"/>
    </source>
</evidence>
<sequence>MPLFYIPQNIINTNLDTKNLLDILGFEDYKIRSGIYLDTINGLTDSRINGLKDRADEFFIKGEKKDIGYLILDIEKRESLKNSVFFPYVKHSQGSFWWKLAGLKEKYEEWKVRKDPGKLIDKKLYFASKRITEYEKWGKEKDIKYWILDIYQKKMEETVKEIEKLTDLDKPKVKALRDLSTIKLRAYWERHKEKIEEIYQDKFEGVPSENDWERVFEVLDGEIKALEPFDLRNLEYSFKIPKKGTYSMFIGNIDGLMNLGMNGNTLEINRDKIETNGGWIKLGEREFKEGNDQLVLNLPESDNLVGTNWRKFEETKVKEGGVEFTQNPFPDVKNLVFQEINNWQSNNLYSLSFDYTVKESHLGVGIMESKIERKEENDVIKKEKVLSRILINGKNDEWQTFNVILRADKNTLGAEIYFYTPANSNNSGKVEFKNLKIERIYQLEIILKSIKEIKEINGLTNYDKVVPKITFVRINPTKYRVKIEGAVDPYTLVFSESFHQGWKLYINGLTDSEINGLKNDELKNYGETVASYFDGEVKEGTHRNIFIEKATFETWGKKAISEDRHLLVNGYANSWYITPEDAGGKRDYEIIIEFWPQRLFYLGLFISGLTLFSCLGYLGYDYIKRRKVARNS</sequence>
<accession>A0A2M6XBZ5</accession>
<proteinExistence type="predicted"/>
<keyword evidence="1" id="KW-1133">Transmembrane helix</keyword>
<feature type="transmembrane region" description="Helical" evidence="1">
    <location>
        <begin position="599"/>
        <end position="620"/>
    </location>
</feature>
<evidence type="ECO:0000256" key="1">
    <source>
        <dbReference type="SAM" id="Phobius"/>
    </source>
</evidence>
<name>A0A2M6XBZ5_9BACT</name>
<dbReference type="AlphaFoldDB" id="A0A2M6XBZ5"/>
<protein>
    <recommendedName>
        <fullName evidence="4">CBM-cenC domain-containing protein</fullName>
    </recommendedName>
</protein>
<dbReference type="Proteomes" id="UP000228996">
    <property type="component" value="Unassembled WGS sequence"/>
</dbReference>
<keyword evidence="1" id="KW-0472">Membrane</keyword>
<evidence type="ECO:0000313" key="2">
    <source>
        <dbReference type="EMBL" id="PIU03187.1"/>
    </source>
</evidence>
<comment type="caution">
    <text evidence="2">The sequence shown here is derived from an EMBL/GenBank/DDBJ whole genome shotgun (WGS) entry which is preliminary data.</text>
</comment>
<evidence type="ECO:0008006" key="4">
    <source>
        <dbReference type="Google" id="ProtNLM"/>
    </source>
</evidence>
<dbReference type="EMBL" id="PEYO01000022">
    <property type="protein sequence ID" value="PIU03187.1"/>
    <property type="molecule type" value="Genomic_DNA"/>
</dbReference>
<organism evidence="2 3">
    <name type="scientific">Candidatus Shapirobacteria bacterium CG08_land_8_20_14_0_20_39_18</name>
    <dbReference type="NCBI Taxonomy" id="1974883"/>
    <lineage>
        <taxon>Bacteria</taxon>
        <taxon>Candidatus Shapironibacteriota</taxon>
    </lineage>
</organism>
<keyword evidence="1" id="KW-0812">Transmembrane</keyword>
<gene>
    <name evidence="2" type="ORF">COT44_04820</name>
</gene>